<organism evidence="2 3">
    <name type="scientific">Carnegiea gigantea</name>
    <dbReference type="NCBI Taxonomy" id="171969"/>
    <lineage>
        <taxon>Eukaryota</taxon>
        <taxon>Viridiplantae</taxon>
        <taxon>Streptophyta</taxon>
        <taxon>Embryophyta</taxon>
        <taxon>Tracheophyta</taxon>
        <taxon>Spermatophyta</taxon>
        <taxon>Magnoliopsida</taxon>
        <taxon>eudicotyledons</taxon>
        <taxon>Gunneridae</taxon>
        <taxon>Pentapetalae</taxon>
        <taxon>Caryophyllales</taxon>
        <taxon>Cactineae</taxon>
        <taxon>Cactaceae</taxon>
        <taxon>Cactoideae</taxon>
        <taxon>Echinocereeae</taxon>
        <taxon>Carnegiea</taxon>
    </lineage>
</organism>
<name>A0A9Q1KR80_9CARY</name>
<dbReference type="PANTHER" id="PTHR24121:SF23">
    <property type="entry name" value="NO MECHANORECEPTOR POTENTIAL C, ISOFORM H"/>
    <property type="match status" value="1"/>
</dbReference>
<dbReference type="Gene3D" id="1.25.40.20">
    <property type="entry name" value="Ankyrin repeat-containing domain"/>
    <property type="match status" value="4"/>
</dbReference>
<dbReference type="PANTHER" id="PTHR24121">
    <property type="entry name" value="NO MECHANORECEPTOR POTENTIAL C, ISOFORM D-RELATED"/>
    <property type="match status" value="1"/>
</dbReference>
<feature type="repeat" description="ANK" evidence="1">
    <location>
        <begin position="1143"/>
        <end position="1167"/>
    </location>
</feature>
<dbReference type="PROSITE" id="PS50297">
    <property type="entry name" value="ANK_REP_REGION"/>
    <property type="match status" value="2"/>
</dbReference>
<keyword evidence="3" id="KW-1185">Reference proteome</keyword>
<dbReference type="AlphaFoldDB" id="A0A9Q1KR80"/>
<accession>A0A9Q1KR80</accession>
<evidence type="ECO:0000256" key="1">
    <source>
        <dbReference type="PROSITE-ProRule" id="PRU00023"/>
    </source>
</evidence>
<dbReference type="InterPro" id="IPR036770">
    <property type="entry name" value="Ankyrin_rpt-contain_sf"/>
</dbReference>
<protein>
    <submittedName>
        <fullName evidence="2">Uncharacterized protein</fullName>
    </submittedName>
</protein>
<dbReference type="OrthoDB" id="2498029at2759"/>
<dbReference type="SUPFAM" id="SSF48403">
    <property type="entry name" value="Ankyrin repeat"/>
    <property type="match status" value="2"/>
</dbReference>
<dbReference type="EMBL" id="JAKOGI010000033">
    <property type="protein sequence ID" value="KAJ8448058.1"/>
    <property type="molecule type" value="Genomic_DNA"/>
</dbReference>
<reference evidence="2" key="1">
    <citation type="submission" date="2022-04" db="EMBL/GenBank/DDBJ databases">
        <title>Carnegiea gigantea Genome sequencing and assembly v2.</title>
        <authorList>
            <person name="Copetti D."/>
            <person name="Sanderson M.J."/>
            <person name="Burquez A."/>
            <person name="Wojciechowski M.F."/>
        </authorList>
    </citation>
    <scope>NUCLEOTIDE SEQUENCE</scope>
    <source>
        <strain evidence="2">SGP5-SGP5p</strain>
        <tissue evidence="2">Aerial part</tissue>
    </source>
</reference>
<dbReference type="SMART" id="SM00248">
    <property type="entry name" value="ANK"/>
    <property type="match status" value="10"/>
</dbReference>
<evidence type="ECO:0000313" key="2">
    <source>
        <dbReference type="EMBL" id="KAJ8448058.1"/>
    </source>
</evidence>
<evidence type="ECO:0000313" key="3">
    <source>
        <dbReference type="Proteomes" id="UP001153076"/>
    </source>
</evidence>
<gene>
    <name evidence="2" type="ORF">Cgig2_028934</name>
</gene>
<comment type="caution">
    <text evidence="2">The sequence shown here is derived from an EMBL/GenBank/DDBJ whole genome shotgun (WGS) entry which is preliminary data.</text>
</comment>
<keyword evidence="1" id="KW-0040">ANK repeat</keyword>
<dbReference type="Proteomes" id="UP001153076">
    <property type="component" value="Unassembled WGS sequence"/>
</dbReference>
<sequence length="1212" mass="140338">MDPIFRRIHIDPLTMDERLKNAAIRGDVGFLREAIASKKPFEYFKLKYVPRDGTDGKEEGDNMFYLAAINGRVEFIREALEVLPLSVVHYLLTQRNIEGKTLLQEDLLLQHNEHKVLARLIEDFYERRNPMDRHLKNAAIQGDVEFLKKAVASHRPVEYFKSMYFPCPTRKEKGGNIFHLAAHHGRVEFFKAAMEMLPISEVELDILLWQREDDQYAGKSVLYVARRKCREIVEVMEDIYRGRNSMDEQLKKVAIEGDVEFLREAVASNVNKPNAYFQSLHCVPDPNYRKDQVGNMFHLAAWNKRGEFLREAIEILPKEAGVDVHLLLCQQDHPKFKRNPLHVAALEGYNKIVKVILDYYDHHKSLISAPANSLPQPTKAMAMAMAMDCGSVKPWLAKDIWGNTPFYYVMAQCREECALKLLSMDSELFSHMDDCDEGDPYDSIFVIALRRGFSKVILKFRESAPNWHTFDKRVLACALGPAPNCSDEIFRLVLEQNLLVIKDRDFYRIWSPLPSWALIGKLYPFEYVLKEEVCATDLRRYIVGMISEENPLYYVGLSDCDEDMGVQIASIVVDAWKKEIEQLNTVKVEPPWFARRRIKGTVLEAAILKQRKKVALHFLSLEKIELFLGEQDQSLFLAIDHRCPDVAQKILDLVDQHGLKTLLISNVGRTVLHDAPKCNGTAENFLKQLVKRYPELMKQTDDDGVTILHSWMEIGELWPFQCILNEDEFSLDVRENFADLLMQKTDDKSWNPLHVAALFGANGVIERIVRFLLEAIHEQSLCFYPFAIEGEDIEGNTPVDIALSTGREELALYFLSRGNITSAYNYIFKAIDKQCHSVVIFLLGKIPRHPWPFDYLHMGKQNVLHIASKCTEENAKLIIEKWPELINEQDENGKTPLERASETRTNWLLKLILQKERSSILKAPMIWVEPCERGDLSTILAFAENTYFRYICREHEDTPLHHVEFKDYNKYQELLKCEFIRELKNARDIHGDTPLHKAIKNRNKDLTEILFNIGDVEWDIKNKDGKTAMDLLEEASKDSKWDENGKTPRERASEDGTNWLFKLLLQKKRSSILKAPTTAWVEPCERGDLSTILAFAENAYFSYTCKKQKDTPLHHVKFKDYKKYQELLNCELIRELKNVRDKQGDTPLHKAIKNQNKDLTEILFSMGDVEWNIKNKDGKTAMDLLEEEASKDPEWVHTQTFLHSNYAVNLIF</sequence>
<proteinExistence type="predicted"/>
<dbReference type="InterPro" id="IPR002110">
    <property type="entry name" value="Ankyrin_rpt"/>
</dbReference>
<feature type="repeat" description="ANK" evidence="1">
    <location>
        <begin position="990"/>
        <end position="1014"/>
    </location>
</feature>
<dbReference type="Pfam" id="PF13857">
    <property type="entry name" value="Ank_5"/>
    <property type="match status" value="1"/>
</dbReference>
<dbReference type="PROSITE" id="PS50088">
    <property type="entry name" value="ANK_REPEAT"/>
    <property type="match status" value="2"/>
</dbReference>